<evidence type="ECO:0000256" key="3">
    <source>
        <dbReference type="ARBA" id="ARBA00023172"/>
    </source>
</evidence>
<dbReference type="AlphaFoldDB" id="A0A518DC86"/>
<name>A0A518DC86_9BACT</name>
<accession>A0A518DC86</accession>
<keyword evidence="7" id="KW-1185">Reference proteome</keyword>
<organism evidence="6 7">
    <name type="scientific">Pirellulimonas nuda</name>
    <dbReference type="NCBI Taxonomy" id="2528009"/>
    <lineage>
        <taxon>Bacteria</taxon>
        <taxon>Pseudomonadati</taxon>
        <taxon>Planctomycetota</taxon>
        <taxon>Planctomycetia</taxon>
        <taxon>Pirellulales</taxon>
        <taxon>Lacipirellulaceae</taxon>
        <taxon>Pirellulimonas</taxon>
    </lineage>
</organism>
<dbReference type="Gene3D" id="1.10.150.130">
    <property type="match status" value="1"/>
</dbReference>
<evidence type="ECO:0000259" key="5">
    <source>
        <dbReference type="PROSITE" id="PS51900"/>
    </source>
</evidence>
<protein>
    <recommendedName>
        <fullName evidence="5">Core-binding (CB) domain-containing protein</fullName>
    </recommendedName>
</protein>
<dbReference type="Pfam" id="PF02899">
    <property type="entry name" value="Phage_int_SAM_1"/>
    <property type="match status" value="1"/>
</dbReference>
<dbReference type="EMBL" id="CP036291">
    <property type="protein sequence ID" value="QDU89070.1"/>
    <property type="molecule type" value="Genomic_DNA"/>
</dbReference>
<keyword evidence="3" id="KW-0233">DNA recombination</keyword>
<dbReference type="GO" id="GO:0015074">
    <property type="term" value="P:DNA integration"/>
    <property type="evidence" value="ECO:0007669"/>
    <property type="project" value="UniProtKB-KW"/>
</dbReference>
<evidence type="ECO:0000313" key="6">
    <source>
        <dbReference type="EMBL" id="QDU89070.1"/>
    </source>
</evidence>
<evidence type="ECO:0000256" key="2">
    <source>
        <dbReference type="ARBA" id="ARBA00023125"/>
    </source>
</evidence>
<dbReference type="Gene3D" id="1.10.443.10">
    <property type="entry name" value="Intergrase catalytic core"/>
    <property type="match status" value="1"/>
</dbReference>
<evidence type="ECO:0000256" key="1">
    <source>
        <dbReference type="ARBA" id="ARBA00022908"/>
    </source>
</evidence>
<dbReference type="RefSeq" id="WP_145284847.1">
    <property type="nucleotide sequence ID" value="NZ_CP036291.1"/>
</dbReference>
<dbReference type="InterPro" id="IPR004107">
    <property type="entry name" value="Integrase_SAM-like_N"/>
</dbReference>
<dbReference type="OrthoDB" id="238347at2"/>
<dbReference type="KEGG" id="pnd:Pla175_24560"/>
<dbReference type="InterPro" id="IPR044068">
    <property type="entry name" value="CB"/>
</dbReference>
<evidence type="ECO:0000256" key="4">
    <source>
        <dbReference type="PROSITE-ProRule" id="PRU01248"/>
    </source>
</evidence>
<dbReference type="InterPro" id="IPR011010">
    <property type="entry name" value="DNA_brk_join_enz"/>
</dbReference>
<feature type="domain" description="Core-binding (CB)" evidence="5">
    <location>
        <begin position="3"/>
        <end position="88"/>
    </location>
</feature>
<sequence length="346" mass="39868">MSVSFENVAVKYLNAKPLSSGTRKEYRRTVAKWLAWGRGPTIDQIGRSDLRDFLDWVYEKAASDGGSNAGRTANKARENLRAILSWAWEQDFLEKLPRFPLSKPQRDVAGRHYLTKSDLNALYFATYALEQPRGWKQSLTVGHYWRAALVVFFNYGVDTGTVFQSASFHEPVLWRHVSWRPEPPSGQGRDSRFGWLYYRRVKTKKQFYRPMNRVVKTHLKSLWSDERQPGQAVFCCGSSRPNEQFQRLCTLAEVQPKQDIETGEEKPWVLKDLRKTCATYYDEHMPESSIEILGHSVGGVTYRHYAHRDPLAFKAIMSLPQPTAFAALSQGFDGECPCCRRRFPQA</sequence>
<gene>
    <name evidence="6" type="ORF">Pla175_24560</name>
</gene>
<dbReference type="Proteomes" id="UP000317429">
    <property type="component" value="Chromosome"/>
</dbReference>
<keyword evidence="1" id="KW-0229">DNA integration</keyword>
<proteinExistence type="predicted"/>
<dbReference type="InterPro" id="IPR010998">
    <property type="entry name" value="Integrase_recombinase_N"/>
</dbReference>
<dbReference type="InterPro" id="IPR013762">
    <property type="entry name" value="Integrase-like_cat_sf"/>
</dbReference>
<dbReference type="GO" id="GO:0003677">
    <property type="term" value="F:DNA binding"/>
    <property type="evidence" value="ECO:0007669"/>
    <property type="project" value="UniProtKB-UniRule"/>
</dbReference>
<reference evidence="6 7" key="1">
    <citation type="submission" date="2019-02" db="EMBL/GenBank/DDBJ databases">
        <title>Deep-cultivation of Planctomycetes and their phenomic and genomic characterization uncovers novel biology.</title>
        <authorList>
            <person name="Wiegand S."/>
            <person name="Jogler M."/>
            <person name="Boedeker C."/>
            <person name="Pinto D."/>
            <person name="Vollmers J."/>
            <person name="Rivas-Marin E."/>
            <person name="Kohn T."/>
            <person name="Peeters S.H."/>
            <person name="Heuer A."/>
            <person name="Rast P."/>
            <person name="Oberbeckmann S."/>
            <person name="Bunk B."/>
            <person name="Jeske O."/>
            <person name="Meyerdierks A."/>
            <person name="Storesund J.E."/>
            <person name="Kallscheuer N."/>
            <person name="Luecker S."/>
            <person name="Lage O.M."/>
            <person name="Pohl T."/>
            <person name="Merkel B.J."/>
            <person name="Hornburger P."/>
            <person name="Mueller R.-W."/>
            <person name="Bruemmer F."/>
            <person name="Labrenz M."/>
            <person name="Spormann A.M."/>
            <person name="Op den Camp H."/>
            <person name="Overmann J."/>
            <person name="Amann R."/>
            <person name="Jetten M.S.M."/>
            <person name="Mascher T."/>
            <person name="Medema M.H."/>
            <person name="Devos D.P."/>
            <person name="Kaster A.-K."/>
            <person name="Ovreas L."/>
            <person name="Rohde M."/>
            <person name="Galperin M.Y."/>
            <person name="Jogler C."/>
        </authorList>
    </citation>
    <scope>NUCLEOTIDE SEQUENCE [LARGE SCALE GENOMIC DNA]</scope>
    <source>
        <strain evidence="6 7">Pla175</strain>
    </source>
</reference>
<evidence type="ECO:0000313" key="7">
    <source>
        <dbReference type="Proteomes" id="UP000317429"/>
    </source>
</evidence>
<dbReference type="PROSITE" id="PS51900">
    <property type="entry name" value="CB"/>
    <property type="match status" value="1"/>
</dbReference>
<keyword evidence="2 4" id="KW-0238">DNA-binding</keyword>
<dbReference type="SUPFAM" id="SSF56349">
    <property type="entry name" value="DNA breaking-rejoining enzymes"/>
    <property type="match status" value="1"/>
</dbReference>
<dbReference type="GO" id="GO:0006310">
    <property type="term" value="P:DNA recombination"/>
    <property type="evidence" value="ECO:0007669"/>
    <property type="project" value="UniProtKB-KW"/>
</dbReference>